<protein>
    <submittedName>
        <fullName evidence="8">GntR family transcriptional regulator</fullName>
    </submittedName>
</protein>
<evidence type="ECO:0000256" key="3">
    <source>
        <dbReference type="ARBA" id="ARBA00023015"/>
    </source>
</evidence>
<dbReference type="PROSITE" id="PS50949">
    <property type="entry name" value="HTH_GNTR"/>
    <property type="match status" value="1"/>
</dbReference>
<keyword evidence="3" id="KW-0805">Transcription regulation</keyword>
<dbReference type="Proteomes" id="UP000254260">
    <property type="component" value="Unassembled WGS sequence"/>
</dbReference>
<name>A0A379J024_ECTME</name>
<dbReference type="PANTHER" id="PTHR46577">
    <property type="entry name" value="HTH-TYPE TRANSCRIPTIONAL REGULATORY PROTEIN GABR"/>
    <property type="match status" value="1"/>
</dbReference>
<dbReference type="InterPro" id="IPR015424">
    <property type="entry name" value="PyrdxlP-dep_Trfase"/>
</dbReference>
<dbReference type="EMBL" id="UGUU01000001">
    <property type="protein sequence ID" value="SUD41721.1"/>
    <property type="molecule type" value="Genomic_DNA"/>
</dbReference>
<proteinExistence type="inferred from homology"/>
<keyword evidence="5" id="KW-0804">Transcription</keyword>
<evidence type="ECO:0000256" key="4">
    <source>
        <dbReference type="ARBA" id="ARBA00023125"/>
    </source>
</evidence>
<dbReference type="RefSeq" id="WP_041976691.1">
    <property type="nucleotide sequence ID" value="NZ_LR134290.1"/>
</dbReference>
<gene>
    <name evidence="8" type="primary">gabR_4</name>
    <name evidence="8" type="ORF">NCTC10899_04602</name>
</gene>
<dbReference type="Pfam" id="PF00155">
    <property type="entry name" value="Aminotran_1_2"/>
    <property type="match status" value="1"/>
</dbReference>
<keyword evidence="4" id="KW-0238">DNA-binding</keyword>
<feature type="domain" description="HTH gntR-type" evidence="7">
    <location>
        <begin position="13"/>
        <end position="81"/>
    </location>
</feature>
<dbReference type="AlphaFoldDB" id="A0A379J024"/>
<comment type="similarity">
    <text evidence="1">In the C-terminal section; belongs to the class-I pyridoxal-phosphate-dependent aminotransferase family.</text>
</comment>
<evidence type="ECO:0000256" key="1">
    <source>
        <dbReference type="ARBA" id="ARBA00005384"/>
    </source>
</evidence>
<evidence type="ECO:0000256" key="6">
    <source>
        <dbReference type="SAM" id="MobiDB-lite"/>
    </source>
</evidence>
<dbReference type="OrthoDB" id="9808770at2"/>
<sequence length="473" mass="51670">MLVHLAPTRDQAAPIYLQLYQRLREAIADGRVQPGERVPSVRALASELNLARGTVEAAYQLLIGEGYLLPRGPAGTVVSPQLPQTPAGTGVSTKPRTRPAASERSPREALPFQLGLPALDAFPRKLWSRLGVRHLRQLASTDLDYPDAQGLATLRRSLVRYLGVSRGIACEPRQVFITASYRSSLLLIRQALLKTGDSCWFEDPGYFKAREALEGADLQLIPVPVDDQGLCVDEGRRLAVDARCALVTPSHQSPLGVSLSLPRRLALLEWAQASQAWIVEDDYDSEYRYVGRPLPALKSLDHHGRVLYCGTFSKVLFPGLRLAYLVVPPEQVERFAACARTFDHGCPALPQAITADFLDQGHFARHLKRMRALYAERRGFLATALAQVFGSALRVELQAGGIHLLARLDASQDDVALAARAQGAGLAVMALSQWARTYPCGSGLLLGFTNIASAEQALHLARRLATALDQDAR</sequence>
<dbReference type="GO" id="GO:0003700">
    <property type="term" value="F:DNA-binding transcription factor activity"/>
    <property type="evidence" value="ECO:0007669"/>
    <property type="project" value="InterPro"/>
</dbReference>
<evidence type="ECO:0000256" key="2">
    <source>
        <dbReference type="ARBA" id="ARBA00022898"/>
    </source>
</evidence>
<dbReference type="Gene3D" id="1.10.10.10">
    <property type="entry name" value="Winged helix-like DNA-binding domain superfamily/Winged helix DNA-binding domain"/>
    <property type="match status" value="1"/>
</dbReference>
<dbReference type="GO" id="GO:0030170">
    <property type="term" value="F:pyridoxal phosphate binding"/>
    <property type="evidence" value="ECO:0007669"/>
    <property type="project" value="InterPro"/>
</dbReference>
<dbReference type="CDD" id="cd07377">
    <property type="entry name" value="WHTH_GntR"/>
    <property type="match status" value="1"/>
</dbReference>
<dbReference type="InterPro" id="IPR004839">
    <property type="entry name" value="Aminotransferase_I/II_large"/>
</dbReference>
<dbReference type="InterPro" id="IPR051446">
    <property type="entry name" value="HTH_trans_reg/aminotransferase"/>
</dbReference>
<dbReference type="PANTHER" id="PTHR46577:SF1">
    <property type="entry name" value="HTH-TYPE TRANSCRIPTIONAL REGULATORY PROTEIN GABR"/>
    <property type="match status" value="1"/>
</dbReference>
<dbReference type="GO" id="GO:0003677">
    <property type="term" value="F:DNA binding"/>
    <property type="evidence" value="ECO:0007669"/>
    <property type="project" value="UniProtKB-KW"/>
</dbReference>
<evidence type="ECO:0000313" key="9">
    <source>
        <dbReference type="Proteomes" id="UP000254260"/>
    </source>
</evidence>
<evidence type="ECO:0000313" key="8">
    <source>
        <dbReference type="EMBL" id="SUD41721.1"/>
    </source>
</evidence>
<dbReference type="SUPFAM" id="SSF53383">
    <property type="entry name" value="PLP-dependent transferases"/>
    <property type="match status" value="1"/>
</dbReference>
<dbReference type="InterPro" id="IPR036388">
    <property type="entry name" value="WH-like_DNA-bd_sf"/>
</dbReference>
<dbReference type="Gene3D" id="3.40.640.10">
    <property type="entry name" value="Type I PLP-dependent aspartate aminotransferase-like (Major domain)"/>
    <property type="match status" value="1"/>
</dbReference>
<evidence type="ECO:0000256" key="5">
    <source>
        <dbReference type="ARBA" id="ARBA00023163"/>
    </source>
</evidence>
<feature type="region of interest" description="Disordered" evidence="6">
    <location>
        <begin position="79"/>
        <end position="106"/>
    </location>
</feature>
<evidence type="ECO:0000259" key="7">
    <source>
        <dbReference type="PROSITE" id="PS50949"/>
    </source>
</evidence>
<dbReference type="SUPFAM" id="SSF46785">
    <property type="entry name" value="Winged helix' DNA-binding domain"/>
    <property type="match status" value="1"/>
</dbReference>
<dbReference type="InterPro" id="IPR015421">
    <property type="entry name" value="PyrdxlP-dep_Trfase_major"/>
</dbReference>
<dbReference type="InterPro" id="IPR000524">
    <property type="entry name" value="Tscrpt_reg_HTH_GntR"/>
</dbReference>
<reference evidence="8 9" key="1">
    <citation type="submission" date="2018-06" db="EMBL/GenBank/DDBJ databases">
        <authorList>
            <consortium name="Pathogen Informatics"/>
            <person name="Doyle S."/>
        </authorList>
    </citation>
    <scope>NUCLEOTIDE SEQUENCE [LARGE SCALE GENOMIC DNA]</scope>
    <source>
        <strain evidence="8 9">NCTC10899</strain>
    </source>
</reference>
<dbReference type="Pfam" id="PF00392">
    <property type="entry name" value="GntR"/>
    <property type="match status" value="1"/>
</dbReference>
<dbReference type="CDD" id="cd00609">
    <property type="entry name" value="AAT_like"/>
    <property type="match status" value="1"/>
</dbReference>
<organism evidence="8 9">
    <name type="scientific">Ectopseudomonas mendocina</name>
    <name type="common">Pseudomonas mendocina</name>
    <dbReference type="NCBI Taxonomy" id="300"/>
    <lineage>
        <taxon>Bacteria</taxon>
        <taxon>Pseudomonadati</taxon>
        <taxon>Pseudomonadota</taxon>
        <taxon>Gammaproteobacteria</taxon>
        <taxon>Pseudomonadales</taxon>
        <taxon>Pseudomonadaceae</taxon>
        <taxon>Ectopseudomonas</taxon>
    </lineage>
</organism>
<accession>A0A379J024</accession>
<feature type="compositionally biased region" description="Polar residues" evidence="6">
    <location>
        <begin position="79"/>
        <end position="94"/>
    </location>
</feature>
<dbReference type="InterPro" id="IPR036390">
    <property type="entry name" value="WH_DNA-bd_sf"/>
</dbReference>
<keyword evidence="2" id="KW-0663">Pyridoxal phosphate</keyword>
<dbReference type="SMART" id="SM00345">
    <property type="entry name" value="HTH_GNTR"/>
    <property type="match status" value="1"/>
</dbReference>